<organism evidence="6 7">
    <name type="scientific">Coptis chinensis</name>
    <dbReference type="NCBI Taxonomy" id="261450"/>
    <lineage>
        <taxon>Eukaryota</taxon>
        <taxon>Viridiplantae</taxon>
        <taxon>Streptophyta</taxon>
        <taxon>Embryophyta</taxon>
        <taxon>Tracheophyta</taxon>
        <taxon>Spermatophyta</taxon>
        <taxon>Magnoliopsida</taxon>
        <taxon>Ranunculales</taxon>
        <taxon>Ranunculaceae</taxon>
        <taxon>Coptidoideae</taxon>
        <taxon>Coptis</taxon>
    </lineage>
</organism>
<keyword evidence="7" id="KW-1185">Reference proteome</keyword>
<dbReference type="InterPro" id="IPR027417">
    <property type="entry name" value="P-loop_NTPase"/>
</dbReference>
<dbReference type="Pfam" id="PF00270">
    <property type="entry name" value="DEAD"/>
    <property type="match status" value="1"/>
</dbReference>
<evidence type="ECO:0000259" key="5">
    <source>
        <dbReference type="PROSITE" id="PS51192"/>
    </source>
</evidence>
<dbReference type="Proteomes" id="UP000631114">
    <property type="component" value="Unassembled WGS sequence"/>
</dbReference>
<evidence type="ECO:0000313" key="7">
    <source>
        <dbReference type="Proteomes" id="UP000631114"/>
    </source>
</evidence>
<name>A0A835I4T2_9MAGN</name>
<dbReference type="GO" id="GO:0005829">
    <property type="term" value="C:cytosol"/>
    <property type="evidence" value="ECO:0007669"/>
    <property type="project" value="TreeGrafter"/>
</dbReference>
<dbReference type="GO" id="GO:0005524">
    <property type="term" value="F:ATP binding"/>
    <property type="evidence" value="ECO:0007669"/>
    <property type="project" value="UniProtKB-KW"/>
</dbReference>
<dbReference type="SUPFAM" id="SSF52540">
    <property type="entry name" value="P-loop containing nucleoside triphosphate hydrolases"/>
    <property type="match status" value="1"/>
</dbReference>
<sequence>GFDPTGLYTCIATKGLPTLSDDSDQELNLYPCWLRTKVVVGTPDLVALQFNADNLVLSDVESVVLYEAHELAGFDEDLKFILGKLPKKRQSMIFSSSMSTWLRKFSEKNLKDPFTIDLVENPEQKLDEEIIASERT</sequence>
<keyword evidence="2" id="KW-0378">Hydrolase</keyword>
<reference evidence="6 7" key="1">
    <citation type="submission" date="2020-10" db="EMBL/GenBank/DDBJ databases">
        <title>The Coptis chinensis genome and diversification of protoberbering-type alkaloids.</title>
        <authorList>
            <person name="Wang B."/>
            <person name="Shu S."/>
            <person name="Song C."/>
            <person name="Liu Y."/>
        </authorList>
    </citation>
    <scope>NUCLEOTIDE SEQUENCE [LARGE SCALE GENOMIC DNA]</scope>
    <source>
        <strain evidence="6">HL-2020</strain>
        <tissue evidence="6">Leaf</tissue>
    </source>
</reference>
<comment type="caution">
    <text evidence="6">The sequence shown here is derived from an EMBL/GenBank/DDBJ whole genome shotgun (WGS) entry which is preliminary data.</text>
</comment>
<protein>
    <recommendedName>
        <fullName evidence="5">Helicase ATP-binding domain-containing protein</fullName>
    </recommendedName>
</protein>
<proteinExistence type="predicted"/>
<dbReference type="EMBL" id="JADFTS010000003">
    <property type="protein sequence ID" value="KAF9612590.1"/>
    <property type="molecule type" value="Genomic_DNA"/>
</dbReference>
<evidence type="ECO:0000256" key="4">
    <source>
        <dbReference type="ARBA" id="ARBA00022840"/>
    </source>
</evidence>
<keyword evidence="1" id="KW-0547">Nucleotide-binding</keyword>
<dbReference type="GO" id="GO:0003724">
    <property type="term" value="F:RNA helicase activity"/>
    <property type="evidence" value="ECO:0007669"/>
    <property type="project" value="TreeGrafter"/>
</dbReference>
<evidence type="ECO:0000256" key="3">
    <source>
        <dbReference type="ARBA" id="ARBA00022806"/>
    </source>
</evidence>
<dbReference type="OrthoDB" id="409977at2759"/>
<dbReference type="GO" id="GO:0003676">
    <property type="term" value="F:nucleic acid binding"/>
    <property type="evidence" value="ECO:0007669"/>
    <property type="project" value="InterPro"/>
</dbReference>
<dbReference type="InterPro" id="IPR011545">
    <property type="entry name" value="DEAD/DEAH_box_helicase_dom"/>
</dbReference>
<dbReference type="PROSITE" id="PS51192">
    <property type="entry name" value="HELICASE_ATP_BIND_1"/>
    <property type="match status" value="1"/>
</dbReference>
<feature type="domain" description="Helicase ATP-binding" evidence="5">
    <location>
        <begin position="35"/>
        <end position="116"/>
    </location>
</feature>
<feature type="non-terminal residue" evidence="6">
    <location>
        <position position="136"/>
    </location>
</feature>
<evidence type="ECO:0000256" key="2">
    <source>
        <dbReference type="ARBA" id="ARBA00022801"/>
    </source>
</evidence>
<dbReference type="PANTHER" id="PTHR47959">
    <property type="entry name" value="ATP-DEPENDENT RNA HELICASE RHLE-RELATED"/>
    <property type="match status" value="1"/>
</dbReference>
<accession>A0A835I4T2</accession>
<evidence type="ECO:0000256" key="1">
    <source>
        <dbReference type="ARBA" id="ARBA00022741"/>
    </source>
</evidence>
<dbReference type="GO" id="GO:0016787">
    <property type="term" value="F:hydrolase activity"/>
    <property type="evidence" value="ECO:0007669"/>
    <property type="project" value="UniProtKB-KW"/>
</dbReference>
<dbReference type="Gene3D" id="3.40.50.300">
    <property type="entry name" value="P-loop containing nucleotide triphosphate hydrolases"/>
    <property type="match status" value="1"/>
</dbReference>
<dbReference type="InterPro" id="IPR014001">
    <property type="entry name" value="Helicase_ATP-bd"/>
</dbReference>
<gene>
    <name evidence="6" type="ORF">IFM89_002186</name>
</gene>
<dbReference type="PANTHER" id="PTHR47959:SF23">
    <property type="entry name" value="HELICASE ATP-BINDING DOMAIN-CONTAINING PROTEIN"/>
    <property type="match status" value="1"/>
</dbReference>
<dbReference type="AlphaFoldDB" id="A0A835I4T2"/>
<keyword evidence="3" id="KW-0347">Helicase</keyword>
<keyword evidence="4" id="KW-0067">ATP-binding</keyword>
<dbReference type="InterPro" id="IPR050079">
    <property type="entry name" value="DEAD_box_RNA_helicase"/>
</dbReference>
<evidence type="ECO:0000313" key="6">
    <source>
        <dbReference type="EMBL" id="KAF9612590.1"/>
    </source>
</evidence>